<evidence type="ECO:0000313" key="2">
    <source>
        <dbReference type="EMBL" id="MPM75488.1"/>
    </source>
</evidence>
<keyword evidence="1" id="KW-0812">Transmembrane</keyword>
<organism evidence="2">
    <name type="scientific">bioreactor metagenome</name>
    <dbReference type="NCBI Taxonomy" id="1076179"/>
    <lineage>
        <taxon>unclassified sequences</taxon>
        <taxon>metagenomes</taxon>
        <taxon>ecological metagenomes</taxon>
    </lineage>
</organism>
<reference evidence="2" key="1">
    <citation type="submission" date="2019-08" db="EMBL/GenBank/DDBJ databases">
        <authorList>
            <person name="Kucharzyk K."/>
            <person name="Murdoch R.W."/>
            <person name="Higgins S."/>
            <person name="Loffler F."/>
        </authorList>
    </citation>
    <scope>NUCLEOTIDE SEQUENCE</scope>
</reference>
<accession>A0A645CF05</accession>
<keyword evidence="1" id="KW-1133">Transmembrane helix</keyword>
<comment type="caution">
    <text evidence="2">The sequence shown here is derived from an EMBL/GenBank/DDBJ whole genome shotgun (WGS) entry which is preliminary data.</text>
</comment>
<name>A0A645CF05_9ZZZZ</name>
<feature type="transmembrane region" description="Helical" evidence="1">
    <location>
        <begin position="59"/>
        <end position="86"/>
    </location>
</feature>
<dbReference type="AlphaFoldDB" id="A0A645CF05"/>
<proteinExistence type="predicted"/>
<feature type="transmembrane region" description="Helical" evidence="1">
    <location>
        <begin position="20"/>
        <end position="47"/>
    </location>
</feature>
<dbReference type="EMBL" id="VSSQ01026657">
    <property type="protein sequence ID" value="MPM75488.1"/>
    <property type="molecule type" value="Genomic_DNA"/>
</dbReference>
<protein>
    <recommendedName>
        <fullName evidence="3">DUF4190 domain-containing protein</fullName>
    </recommendedName>
</protein>
<gene>
    <name evidence="2" type="ORF">SDC9_122481</name>
</gene>
<sequence length="94" mass="10340">MRLENDYSQSTPYTVLSTWGFVGSLLLMAIPLVGFILTIVWASGGAYNLNRRNLARGYLLLMGIGIGIYVLLIAIIVASGGTSYLLDYMNQSFR</sequence>
<evidence type="ECO:0000256" key="1">
    <source>
        <dbReference type="SAM" id="Phobius"/>
    </source>
</evidence>
<keyword evidence="1" id="KW-0472">Membrane</keyword>
<evidence type="ECO:0008006" key="3">
    <source>
        <dbReference type="Google" id="ProtNLM"/>
    </source>
</evidence>